<dbReference type="GO" id="GO:0016887">
    <property type="term" value="F:ATP hydrolysis activity"/>
    <property type="evidence" value="ECO:0007669"/>
    <property type="project" value="InterPro"/>
</dbReference>
<dbReference type="Proteomes" id="UP000326287">
    <property type="component" value="Chromosome"/>
</dbReference>
<keyword evidence="7" id="KW-1185">Reference proteome</keyword>
<reference evidence="6 7" key="1">
    <citation type="submission" date="2019-02" db="EMBL/GenBank/DDBJ databases">
        <authorList>
            <person name="Li S.-H."/>
        </authorList>
    </citation>
    <scope>NUCLEOTIDE SEQUENCE [LARGE SCALE GENOMIC DNA]</scope>
    <source>
        <strain evidence="6 7">IMCC14385</strain>
    </source>
</reference>
<name>A0A5P9NEZ1_9GAMM</name>
<comment type="similarity">
    <text evidence="1">Belongs to the ABC transporter superfamily.</text>
</comment>
<evidence type="ECO:0000259" key="5">
    <source>
        <dbReference type="PROSITE" id="PS50893"/>
    </source>
</evidence>
<dbReference type="GO" id="GO:0140359">
    <property type="term" value="F:ABC-type transporter activity"/>
    <property type="evidence" value="ECO:0007669"/>
    <property type="project" value="InterPro"/>
</dbReference>
<organism evidence="6 7">
    <name type="scientific">Halioglobus maricola</name>
    <dbReference type="NCBI Taxonomy" id="2601894"/>
    <lineage>
        <taxon>Bacteria</taxon>
        <taxon>Pseudomonadati</taxon>
        <taxon>Pseudomonadota</taxon>
        <taxon>Gammaproteobacteria</taxon>
        <taxon>Cellvibrionales</taxon>
        <taxon>Halieaceae</taxon>
        <taxon>Halioglobus</taxon>
    </lineage>
</organism>
<dbReference type="CDD" id="cd03220">
    <property type="entry name" value="ABC_KpsT_Wzt"/>
    <property type="match status" value="1"/>
</dbReference>
<dbReference type="InterPro" id="IPR015860">
    <property type="entry name" value="ABC_transpr_TagH-like"/>
</dbReference>
<evidence type="ECO:0000313" key="7">
    <source>
        <dbReference type="Proteomes" id="UP000326287"/>
    </source>
</evidence>
<gene>
    <name evidence="6" type="ORF">EY643_00920</name>
</gene>
<dbReference type="OrthoDB" id="9778870at2"/>
<dbReference type="EMBL" id="CP036422">
    <property type="protein sequence ID" value="QFU74323.1"/>
    <property type="molecule type" value="Genomic_DNA"/>
</dbReference>
<evidence type="ECO:0000256" key="3">
    <source>
        <dbReference type="ARBA" id="ARBA00022741"/>
    </source>
</evidence>
<dbReference type="AlphaFoldDB" id="A0A5P9NEZ1"/>
<dbReference type="RefSeq" id="WP_152660434.1">
    <property type="nucleotide sequence ID" value="NZ_CP036422.1"/>
</dbReference>
<dbReference type="PROSITE" id="PS50893">
    <property type="entry name" value="ABC_TRANSPORTER_2"/>
    <property type="match status" value="1"/>
</dbReference>
<dbReference type="InterPro" id="IPR027417">
    <property type="entry name" value="P-loop_NTPase"/>
</dbReference>
<evidence type="ECO:0000256" key="1">
    <source>
        <dbReference type="ARBA" id="ARBA00005417"/>
    </source>
</evidence>
<proteinExistence type="inferred from homology"/>
<feature type="domain" description="ABC transporter" evidence="5">
    <location>
        <begin position="8"/>
        <end position="237"/>
    </location>
</feature>
<keyword evidence="4 6" id="KW-0067">ATP-binding</keyword>
<dbReference type="SUPFAM" id="SSF52540">
    <property type="entry name" value="P-loop containing nucleoside triphosphate hydrolases"/>
    <property type="match status" value="1"/>
</dbReference>
<dbReference type="InterPro" id="IPR017871">
    <property type="entry name" value="ABC_transporter-like_CS"/>
</dbReference>
<dbReference type="GO" id="GO:0005524">
    <property type="term" value="F:ATP binding"/>
    <property type="evidence" value="ECO:0007669"/>
    <property type="project" value="UniProtKB-KW"/>
</dbReference>
<dbReference type="PROSITE" id="PS00211">
    <property type="entry name" value="ABC_TRANSPORTER_1"/>
    <property type="match status" value="1"/>
</dbReference>
<dbReference type="PANTHER" id="PTHR46743">
    <property type="entry name" value="TEICHOIC ACIDS EXPORT ATP-BINDING PROTEIN TAGH"/>
    <property type="match status" value="1"/>
</dbReference>
<dbReference type="Pfam" id="PF00005">
    <property type="entry name" value="ABC_tran"/>
    <property type="match status" value="1"/>
</dbReference>
<dbReference type="InterPro" id="IPR003593">
    <property type="entry name" value="AAA+_ATPase"/>
</dbReference>
<evidence type="ECO:0000256" key="4">
    <source>
        <dbReference type="ARBA" id="ARBA00022840"/>
    </source>
</evidence>
<accession>A0A5P9NEZ1</accession>
<evidence type="ECO:0000313" key="6">
    <source>
        <dbReference type="EMBL" id="QFU74323.1"/>
    </source>
</evidence>
<evidence type="ECO:0000256" key="2">
    <source>
        <dbReference type="ARBA" id="ARBA00022448"/>
    </source>
</evidence>
<dbReference type="Gene3D" id="3.40.50.300">
    <property type="entry name" value="P-loop containing nucleotide triphosphate hydrolases"/>
    <property type="match status" value="1"/>
</dbReference>
<dbReference type="KEGG" id="halc:EY643_00920"/>
<keyword evidence="3" id="KW-0547">Nucleotide-binding</keyword>
<sequence>MTNEQPVLELRDVAMSFKTGKNLFDHGRHHILRGVSLNVFRGETLGIIGRNGCGKTTIMRLLAGILTPDAGTVIRAQHHSAALLSIGLGFKPNLSGRDNAIVACLLQGREYEEALLILEDIKEFSELGESFEESVKTYSSGMKSRLGFATALISNVDILLIDESLSVGDARFKRKAKKAMTDRIKGKQTVVLVSHSARQIEELADRVVWIEDGLVAAEGLPSDVLPNYFEYTEEEKRQKRLSRKAARND</sequence>
<dbReference type="GO" id="GO:0016020">
    <property type="term" value="C:membrane"/>
    <property type="evidence" value="ECO:0007669"/>
    <property type="project" value="InterPro"/>
</dbReference>
<protein>
    <submittedName>
        <fullName evidence="6">ABC transporter ATP-binding protein</fullName>
    </submittedName>
</protein>
<dbReference type="InterPro" id="IPR003439">
    <property type="entry name" value="ABC_transporter-like_ATP-bd"/>
</dbReference>
<keyword evidence="2" id="KW-0813">Transport</keyword>
<dbReference type="SMART" id="SM00382">
    <property type="entry name" value="AAA"/>
    <property type="match status" value="1"/>
</dbReference>
<dbReference type="InterPro" id="IPR050683">
    <property type="entry name" value="Bact_Polysacc_Export_ATP-bd"/>
</dbReference>
<dbReference type="PANTHER" id="PTHR46743:SF2">
    <property type="entry name" value="TEICHOIC ACIDS EXPORT ATP-BINDING PROTEIN TAGH"/>
    <property type="match status" value="1"/>
</dbReference>